<keyword evidence="4" id="KW-1185">Reference proteome</keyword>
<reference evidence="3 4" key="1">
    <citation type="submission" date="2024-05" db="EMBL/GenBank/DDBJ databases">
        <title>Genome sequencing of Marine Estuary Bacteria, Pseudoalteromonas distincta strain FA, Psychrobacter proteolyticus strain EA, and Shewanella baltica strain CA.</title>
        <authorList>
            <person name="Dieffenbach S.A."/>
            <person name="Maclea K.S."/>
        </authorList>
    </citation>
    <scope>NUCLEOTIDE SEQUENCE [LARGE SCALE GENOMIC DNA]</scope>
    <source>
        <strain evidence="3 4">EA</strain>
    </source>
</reference>
<protein>
    <submittedName>
        <fullName evidence="3">Glycosyltransferase</fullName>
        <ecNumber evidence="3">2.4.-.-</ecNumber>
    </submittedName>
</protein>
<dbReference type="InterPro" id="IPR050194">
    <property type="entry name" value="Glycosyltransferase_grp1"/>
</dbReference>
<dbReference type="RefSeq" id="WP_347163854.1">
    <property type="nucleotide sequence ID" value="NZ_JBDLOB010000008.1"/>
</dbReference>
<dbReference type="InterPro" id="IPR028098">
    <property type="entry name" value="Glyco_trans_4-like_N"/>
</dbReference>
<dbReference type="InterPro" id="IPR001296">
    <property type="entry name" value="Glyco_trans_1"/>
</dbReference>
<gene>
    <name evidence="3" type="ORF">ABFV72_11715</name>
</gene>
<dbReference type="PANTHER" id="PTHR45947">
    <property type="entry name" value="SULFOQUINOVOSYL TRANSFERASE SQD2"/>
    <property type="match status" value="1"/>
</dbReference>
<dbReference type="Proteomes" id="UP001414441">
    <property type="component" value="Unassembled WGS sequence"/>
</dbReference>
<sequence>MKNVKRVLHIVGKMDRAGAETMLMNLYRHIDHSQIQFDFITFTNEVGDYDAEITNLGGKIIPIIASNPIKRMVKLKQFLQNHPEYKIVHAHTLLSNAFHLLAAKHAGIPHRISHSHSTSNGKSRTIQKIYEQWALITNRKVATYRIGCGEQAANYLFGSTRNVWLLPNAVDIKKMMADANQARDYLSQEFGSKGIKIIQVGRLSNVKNHQFSLQIAEELKRRRIDFALYIIGQGPLDEILKQQVKDKLLVDSVKFLGMCTHITELMASADYMIMPSLHEGFPVVLVESQTVGLPALVSDRVSIEVDLGLNLVDFLSIESASEWADRLILSKPRMRNEESITDSLNKNGFSAETNAKKLTEIYLSM</sequence>
<evidence type="ECO:0000259" key="1">
    <source>
        <dbReference type="Pfam" id="PF00534"/>
    </source>
</evidence>
<dbReference type="EC" id="2.4.-.-" evidence="3"/>
<evidence type="ECO:0000259" key="2">
    <source>
        <dbReference type="Pfam" id="PF13439"/>
    </source>
</evidence>
<proteinExistence type="predicted"/>
<dbReference type="EMBL" id="JBDLOB010000008">
    <property type="protein sequence ID" value="MEN8626677.1"/>
    <property type="molecule type" value="Genomic_DNA"/>
</dbReference>
<comment type="caution">
    <text evidence="3">The sequence shown here is derived from an EMBL/GenBank/DDBJ whole genome shotgun (WGS) entry which is preliminary data.</text>
</comment>
<keyword evidence="3" id="KW-0808">Transferase</keyword>
<organism evidence="3 4">
    <name type="scientific">Psychrobacter proteolyticus</name>
    <dbReference type="NCBI Taxonomy" id="147825"/>
    <lineage>
        <taxon>Bacteria</taxon>
        <taxon>Pseudomonadati</taxon>
        <taxon>Pseudomonadota</taxon>
        <taxon>Gammaproteobacteria</taxon>
        <taxon>Moraxellales</taxon>
        <taxon>Moraxellaceae</taxon>
        <taxon>Psychrobacter</taxon>
    </lineage>
</organism>
<keyword evidence="3" id="KW-0328">Glycosyltransferase</keyword>
<evidence type="ECO:0000313" key="3">
    <source>
        <dbReference type="EMBL" id="MEN8626677.1"/>
    </source>
</evidence>
<feature type="domain" description="Glycosyl transferase family 1" evidence="1">
    <location>
        <begin position="191"/>
        <end position="302"/>
    </location>
</feature>
<evidence type="ECO:0000313" key="4">
    <source>
        <dbReference type="Proteomes" id="UP001414441"/>
    </source>
</evidence>
<dbReference type="Pfam" id="PF13439">
    <property type="entry name" value="Glyco_transf_4"/>
    <property type="match status" value="1"/>
</dbReference>
<dbReference type="PANTHER" id="PTHR45947:SF14">
    <property type="entry name" value="SLL1723 PROTEIN"/>
    <property type="match status" value="1"/>
</dbReference>
<dbReference type="GO" id="GO:0016757">
    <property type="term" value="F:glycosyltransferase activity"/>
    <property type="evidence" value="ECO:0007669"/>
    <property type="project" value="UniProtKB-KW"/>
</dbReference>
<name>A0ABV0DB29_9GAMM</name>
<dbReference type="SUPFAM" id="SSF53756">
    <property type="entry name" value="UDP-Glycosyltransferase/glycogen phosphorylase"/>
    <property type="match status" value="1"/>
</dbReference>
<feature type="domain" description="Glycosyltransferase subfamily 4-like N-terminal" evidence="2">
    <location>
        <begin position="18"/>
        <end position="173"/>
    </location>
</feature>
<dbReference type="Pfam" id="PF00534">
    <property type="entry name" value="Glycos_transf_1"/>
    <property type="match status" value="1"/>
</dbReference>
<dbReference type="Gene3D" id="3.40.50.2000">
    <property type="entry name" value="Glycogen Phosphorylase B"/>
    <property type="match status" value="2"/>
</dbReference>
<accession>A0ABV0DB29</accession>